<evidence type="ECO:0000256" key="5">
    <source>
        <dbReference type="ARBA" id="ARBA00022777"/>
    </source>
</evidence>
<keyword evidence="12" id="KW-1185">Reference proteome</keyword>
<evidence type="ECO:0000256" key="8">
    <source>
        <dbReference type="ARBA" id="ARBA00048679"/>
    </source>
</evidence>
<organism evidence="11 12">
    <name type="scientific">Oculimacula yallundae</name>
    <dbReference type="NCBI Taxonomy" id="86028"/>
    <lineage>
        <taxon>Eukaryota</taxon>
        <taxon>Fungi</taxon>
        <taxon>Dikarya</taxon>
        <taxon>Ascomycota</taxon>
        <taxon>Pezizomycotina</taxon>
        <taxon>Leotiomycetes</taxon>
        <taxon>Helotiales</taxon>
        <taxon>Ploettnerulaceae</taxon>
        <taxon>Oculimacula</taxon>
    </lineage>
</organism>
<keyword evidence="2" id="KW-0723">Serine/threonine-protein kinase</keyword>
<dbReference type="InterPro" id="IPR008271">
    <property type="entry name" value="Ser/Thr_kinase_AS"/>
</dbReference>
<dbReference type="SUPFAM" id="SSF57850">
    <property type="entry name" value="RING/U-box"/>
    <property type="match status" value="1"/>
</dbReference>
<name>A0ABR4BQR4_9HELO</name>
<dbReference type="Gene3D" id="1.10.510.10">
    <property type="entry name" value="Transferase(Phosphotransferase) domain 1"/>
    <property type="match status" value="1"/>
</dbReference>
<dbReference type="PANTHER" id="PTHR43671">
    <property type="entry name" value="SERINE/THREONINE-PROTEIN KINASE NEK"/>
    <property type="match status" value="1"/>
</dbReference>
<dbReference type="SUPFAM" id="SSF56112">
    <property type="entry name" value="Protein kinase-like (PK-like)"/>
    <property type="match status" value="1"/>
</dbReference>
<dbReference type="PANTHER" id="PTHR43671:SF98">
    <property type="entry name" value="SERINE_THREONINE-PROTEIN KINASE NEK11"/>
    <property type="match status" value="1"/>
</dbReference>
<comment type="catalytic activity">
    <reaction evidence="7">
        <text>L-threonyl-[protein] + ATP = O-phospho-L-threonyl-[protein] + ADP + H(+)</text>
        <dbReference type="Rhea" id="RHEA:46608"/>
        <dbReference type="Rhea" id="RHEA-COMP:11060"/>
        <dbReference type="Rhea" id="RHEA-COMP:11605"/>
        <dbReference type="ChEBI" id="CHEBI:15378"/>
        <dbReference type="ChEBI" id="CHEBI:30013"/>
        <dbReference type="ChEBI" id="CHEBI:30616"/>
        <dbReference type="ChEBI" id="CHEBI:61977"/>
        <dbReference type="ChEBI" id="CHEBI:456216"/>
        <dbReference type="EC" id="2.7.11.1"/>
    </reaction>
</comment>
<feature type="compositionally biased region" description="Basic and acidic residues" evidence="9">
    <location>
        <begin position="659"/>
        <end position="677"/>
    </location>
</feature>
<dbReference type="SMART" id="SM00220">
    <property type="entry name" value="S_TKc"/>
    <property type="match status" value="1"/>
</dbReference>
<evidence type="ECO:0000256" key="3">
    <source>
        <dbReference type="ARBA" id="ARBA00022679"/>
    </source>
</evidence>
<evidence type="ECO:0000313" key="11">
    <source>
        <dbReference type="EMBL" id="KAL2060000.1"/>
    </source>
</evidence>
<evidence type="ECO:0000256" key="9">
    <source>
        <dbReference type="SAM" id="MobiDB-lite"/>
    </source>
</evidence>
<feature type="region of interest" description="Disordered" evidence="9">
    <location>
        <begin position="363"/>
        <end position="442"/>
    </location>
</feature>
<dbReference type="InterPro" id="IPR011009">
    <property type="entry name" value="Kinase-like_dom_sf"/>
</dbReference>
<dbReference type="PROSITE" id="PS50011">
    <property type="entry name" value="PROTEIN_KINASE_DOM"/>
    <property type="match status" value="1"/>
</dbReference>
<keyword evidence="6" id="KW-0067">ATP-binding</keyword>
<evidence type="ECO:0000259" key="10">
    <source>
        <dbReference type="PROSITE" id="PS50011"/>
    </source>
</evidence>
<protein>
    <recommendedName>
        <fullName evidence="1">non-specific serine/threonine protein kinase</fullName>
        <ecNumber evidence="1">2.7.11.1</ecNumber>
    </recommendedName>
</protein>
<comment type="caution">
    <text evidence="11">The sequence shown here is derived from an EMBL/GenBank/DDBJ whole genome shotgun (WGS) entry which is preliminary data.</text>
</comment>
<dbReference type="InterPro" id="IPR000719">
    <property type="entry name" value="Prot_kinase_dom"/>
</dbReference>
<feature type="region of interest" description="Disordered" evidence="9">
    <location>
        <begin position="483"/>
        <end position="514"/>
    </location>
</feature>
<accession>A0ABR4BQR4</accession>
<gene>
    <name evidence="11" type="ORF">VTL71DRAFT_9822</name>
</gene>
<comment type="catalytic activity">
    <reaction evidence="8">
        <text>L-seryl-[protein] + ATP = O-phospho-L-seryl-[protein] + ADP + H(+)</text>
        <dbReference type="Rhea" id="RHEA:17989"/>
        <dbReference type="Rhea" id="RHEA-COMP:9863"/>
        <dbReference type="Rhea" id="RHEA-COMP:11604"/>
        <dbReference type="ChEBI" id="CHEBI:15378"/>
        <dbReference type="ChEBI" id="CHEBI:29999"/>
        <dbReference type="ChEBI" id="CHEBI:30616"/>
        <dbReference type="ChEBI" id="CHEBI:83421"/>
        <dbReference type="ChEBI" id="CHEBI:456216"/>
        <dbReference type="EC" id="2.7.11.1"/>
    </reaction>
</comment>
<keyword evidence="3" id="KW-0808">Transferase</keyword>
<dbReference type="InterPro" id="IPR050660">
    <property type="entry name" value="NEK_Ser/Thr_kinase"/>
</dbReference>
<sequence length="793" mass="89996">MSFLRDDLDDYKLDTEFYTRPDIVSHISYRADWANGKSRVAVEERWAPQKPPIGAGSFGVVRLERRENADDETQCRQRAVKQLRKYDLARMNVDFRKELEALTKFSRSKFLQSQAFVKFLGWFEDDDHIFIAMEYFQHGTLDMFINPTLVEQDVQTIALQVLEGLKIMHEEQFTHRDLKPQNIFVVQHSPHWWVKIGDFGISKRVASDGTALRTSTGTPKYLAPEIFHYVPSQDEESDSYTDAVDIWSFACVVYEMLALQVPFMDWPRNLVTFCRGGRFPDSPLKSRASYPGIQFVKSLLVPFPAQRPTAREILESSWLRPDTQTNNRTSTTQVLSENADGASVGESKVTIKLEDASDNLMPAKGIPGQGNPWNHSLRNSPSKLKTQSASASQVNVMFPKRSWPSYASPPTLPPRQPEPETETTLRPASAKPYSAQHASSDQTIQSLYPRTVRIEPSLEAIPAERYKTRSELSAILAESNQAYPAEKGAEPAATGVKDEKSQHTTTRSPEVVEDDKGAPATISLYCDNCHGSISGDCYYCSVCSKGDFGLCSTCFDAGYHCSVPEHWMIKCHIEDGKLVNSVTETETAPWTLCLLNGQPASKLPPATKSKTLCIVTENSDEVEEVRIYPPWNPPQNPPQHYKQRRDHCFICGTFNADRPPVRHESEQHGTGDNKPEHGIAISGPPKVWMKQPSEEEETAHVRNLTLKEKQLELFFHVKVKEKEDKLKLSETELYERHSSMKKEIEQRRLNLVAKLEVKKLAQQQLDATWASDAIDKEIKKKKDRRNIFSFIKN</sequence>
<feature type="compositionally biased region" description="Polar residues" evidence="9">
    <location>
        <begin position="371"/>
        <end position="395"/>
    </location>
</feature>
<evidence type="ECO:0000313" key="12">
    <source>
        <dbReference type="Proteomes" id="UP001595075"/>
    </source>
</evidence>
<dbReference type="EMBL" id="JAZHXI010000024">
    <property type="protein sequence ID" value="KAL2060000.1"/>
    <property type="molecule type" value="Genomic_DNA"/>
</dbReference>
<feature type="region of interest" description="Disordered" evidence="9">
    <location>
        <begin position="320"/>
        <end position="346"/>
    </location>
</feature>
<proteinExistence type="predicted"/>
<evidence type="ECO:0000256" key="6">
    <source>
        <dbReference type="ARBA" id="ARBA00022840"/>
    </source>
</evidence>
<feature type="domain" description="Protein kinase" evidence="10">
    <location>
        <begin position="47"/>
        <end position="319"/>
    </location>
</feature>
<dbReference type="PROSITE" id="PS00108">
    <property type="entry name" value="PROTEIN_KINASE_ST"/>
    <property type="match status" value="1"/>
</dbReference>
<evidence type="ECO:0000256" key="1">
    <source>
        <dbReference type="ARBA" id="ARBA00012513"/>
    </source>
</evidence>
<keyword evidence="4" id="KW-0547">Nucleotide-binding</keyword>
<feature type="region of interest" description="Disordered" evidence="9">
    <location>
        <begin position="659"/>
        <end position="687"/>
    </location>
</feature>
<dbReference type="Proteomes" id="UP001595075">
    <property type="component" value="Unassembled WGS sequence"/>
</dbReference>
<evidence type="ECO:0000256" key="2">
    <source>
        <dbReference type="ARBA" id="ARBA00022527"/>
    </source>
</evidence>
<dbReference type="Pfam" id="PF00069">
    <property type="entry name" value="Pkinase"/>
    <property type="match status" value="1"/>
</dbReference>
<evidence type="ECO:0000256" key="4">
    <source>
        <dbReference type="ARBA" id="ARBA00022741"/>
    </source>
</evidence>
<reference evidence="11 12" key="1">
    <citation type="journal article" date="2024" name="Commun. Biol.">
        <title>Comparative genomic analysis of thermophilic fungi reveals convergent evolutionary adaptations and gene losses.</title>
        <authorList>
            <person name="Steindorff A.S."/>
            <person name="Aguilar-Pontes M.V."/>
            <person name="Robinson A.J."/>
            <person name="Andreopoulos B."/>
            <person name="LaButti K."/>
            <person name="Kuo A."/>
            <person name="Mondo S."/>
            <person name="Riley R."/>
            <person name="Otillar R."/>
            <person name="Haridas S."/>
            <person name="Lipzen A."/>
            <person name="Grimwood J."/>
            <person name="Schmutz J."/>
            <person name="Clum A."/>
            <person name="Reid I.D."/>
            <person name="Moisan M.C."/>
            <person name="Butler G."/>
            <person name="Nguyen T.T.M."/>
            <person name="Dewar K."/>
            <person name="Conant G."/>
            <person name="Drula E."/>
            <person name="Henrissat B."/>
            <person name="Hansel C."/>
            <person name="Singer S."/>
            <person name="Hutchinson M.I."/>
            <person name="de Vries R.P."/>
            <person name="Natvig D.O."/>
            <person name="Powell A.J."/>
            <person name="Tsang A."/>
            <person name="Grigoriev I.V."/>
        </authorList>
    </citation>
    <scope>NUCLEOTIDE SEQUENCE [LARGE SCALE GENOMIC DNA]</scope>
    <source>
        <strain evidence="11 12">CBS 494.80</strain>
    </source>
</reference>
<feature type="compositionally biased region" description="Polar residues" evidence="9">
    <location>
        <begin position="322"/>
        <end position="336"/>
    </location>
</feature>
<dbReference type="EC" id="2.7.11.1" evidence="1"/>
<keyword evidence="5" id="KW-0418">Kinase</keyword>
<evidence type="ECO:0000256" key="7">
    <source>
        <dbReference type="ARBA" id="ARBA00047899"/>
    </source>
</evidence>